<dbReference type="InterPro" id="IPR036116">
    <property type="entry name" value="FN3_sf"/>
</dbReference>
<evidence type="ECO:0000256" key="8">
    <source>
        <dbReference type="SAM" id="MobiDB-lite"/>
    </source>
</evidence>
<keyword evidence="3" id="KW-0732">Signal</keyword>
<dbReference type="InterPro" id="IPR015152">
    <property type="entry name" value="Growth/epo_recpt_lig-bind"/>
</dbReference>
<sequence length="584" mass="64779">MGGSCVFCFFFINLHQFVYYREIHTLGLPASVTLLFMGCRLKLHSQQYFWLFSLFWGLPAMAAALTVLLCCLYAIAAAEADSKKVQLQKPPHLTGCVSTNMETFRCSWKVGTFHNLSDAGDLRLFYLNQNSLSAAPTEWRECPEYSRETPHQCFFNEKHTTVWTQYAVQLRSGDGAVLYDEVFFNVQDIVEPDPPVGLNWTLLNVSLTGTHFDIMVTWRPPDSADVEMGWMTLSYEVQHRSLSSDHWEVTDLVSSTHRTLYGLHTNVNHEVRVRCKMHGMTRFGGFSDSAFVHILSTVSRFPVMALLITGALCLVAILMLVIISQQEKLMVVLLPPVPEPKIKGVDSRLLKKGKLQEFSSVLGGPPNLRPELYSDPWVEFIDLDMERQNDRLTCLDTDCLMDSSSSSNCSPLAASFRDHDSGRSSCCEQDLLCDPNASPVHPPISDQISPNEPACQPDSDAGVGVQSLGRDATYTQVCEVQSGNVMLSPEEHLDGGDIVELVEEEEAGRKEAVNADHKSYGEEHSHPKSPPSATPAYTMVDGVDTHNSLLLTTSSTPSVHLTTPKTLPTPGSYLIPDLLSSITP</sequence>
<evidence type="ECO:0000256" key="7">
    <source>
        <dbReference type="ARBA" id="ARBA00023180"/>
    </source>
</evidence>
<comment type="subcellular location">
    <subcellularLocation>
        <location evidence="1">Membrane</location>
        <topology evidence="1">Single-pass type I membrane protein</topology>
    </subcellularLocation>
</comment>
<feature type="transmembrane region" description="Helical" evidence="9">
    <location>
        <begin position="23"/>
        <end position="41"/>
    </location>
</feature>
<dbReference type="GO" id="GO:0004896">
    <property type="term" value="F:cytokine receptor activity"/>
    <property type="evidence" value="ECO:0007669"/>
    <property type="project" value="TreeGrafter"/>
</dbReference>
<evidence type="ECO:0000256" key="5">
    <source>
        <dbReference type="ARBA" id="ARBA00023136"/>
    </source>
</evidence>
<dbReference type="CDD" id="cd00063">
    <property type="entry name" value="FN3"/>
    <property type="match status" value="1"/>
</dbReference>
<dbReference type="PANTHER" id="PTHR23037:SF46">
    <property type="entry name" value="INTERLEUKIN 5 RECEPTOR SUBUNIT ALPHA"/>
    <property type="match status" value="1"/>
</dbReference>
<evidence type="ECO:0000256" key="2">
    <source>
        <dbReference type="ARBA" id="ARBA00022692"/>
    </source>
</evidence>
<evidence type="ECO:0000313" key="12">
    <source>
        <dbReference type="Proteomes" id="UP000694383"/>
    </source>
</evidence>
<evidence type="ECO:0000256" key="4">
    <source>
        <dbReference type="ARBA" id="ARBA00022989"/>
    </source>
</evidence>
<protein>
    <submittedName>
        <fullName evidence="11">Growth hormone receptor b</fullName>
    </submittedName>
</protein>
<dbReference type="GO" id="GO:0009897">
    <property type="term" value="C:external side of plasma membrane"/>
    <property type="evidence" value="ECO:0007669"/>
    <property type="project" value="TreeGrafter"/>
</dbReference>
<keyword evidence="2 9" id="KW-0812">Transmembrane</keyword>
<keyword evidence="7" id="KW-0325">Glycoprotein</keyword>
<evidence type="ECO:0000256" key="3">
    <source>
        <dbReference type="ARBA" id="ARBA00022729"/>
    </source>
</evidence>
<dbReference type="PANTHER" id="PTHR23037">
    <property type="entry name" value="CYTOKINE RECEPTOR"/>
    <property type="match status" value="1"/>
</dbReference>
<dbReference type="PROSITE" id="PS50853">
    <property type="entry name" value="FN3"/>
    <property type="match status" value="1"/>
</dbReference>
<evidence type="ECO:0000256" key="1">
    <source>
        <dbReference type="ARBA" id="ARBA00004479"/>
    </source>
</evidence>
<dbReference type="Gene3D" id="2.60.40.10">
    <property type="entry name" value="Immunoglobulins"/>
    <property type="match status" value="2"/>
</dbReference>
<feature type="compositionally biased region" description="Basic and acidic residues" evidence="8">
    <location>
        <begin position="507"/>
        <end position="526"/>
    </location>
</feature>
<evidence type="ECO:0000256" key="6">
    <source>
        <dbReference type="ARBA" id="ARBA00023170"/>
    </source>
</evidence>
<dbReference type="Pfam" id="PF12772">
    <property type="entry name" value="GHBP"/>
    <property type="match status" value="1"/>
</dbReference>
<feature type="transmembrane region" description="Helical" evidence="9">
    <location>
        <begin position="301"/>
        <end position="323"/>
    </location>
</feature>
<keyword evidence="5 9" id="KW-0472">Membrane</keyword>
<accession>A0A8C7YQT6</accession>
<evidence type="ECO:0000259" key="10">
    <source>
        <dbReference type="PROSITE" id="PS50853"/>
    </source>
</evidence>
<evidence type="ECO:0000256" key="9">
    <source>
        <dbReference type="SAM" id="Phobius"/>
    </source>
</evidence>
<dbReference type="AlphaFoldDB" id="A0A8C7YQT6"/>
<keyword evidence="4 9" id="KW-1133">Transmembrane helix</keyword>
<dbReference type="GeneTree" id="ENSGT00940000165107"/>
<dbReference type="Pfam" id="PF09067">
    <property type="entry name" value="EpoR_lig-bind"/>
    <property type="match status" value="1"/>
</dbReference>
<feature type="domain" description="Fibronectin type-III" evidence="10">
    <location>
        <begin position="194"/>
        <end position="297"/>
    </location>
</feature>
<reference evidence="11" key="2">
    <citation type="submission" date="2025-09" db="UniProtKB">
        <authorList>
            <consortium name="Ensembl"/>
        </authorList>
    </citation>
    <scope>IDENTIFICATION</scope>
</reference>
<feature type="region of interest" description="Disordered" evidence="8">
    <location>
        <begin position="506"/>
        <end position="536"/>
    </location>
</feature>
<dbReference type="Proteomes" id="UP000694383">
    <property type="component" value="Unplaced"/>
</dbReference>
<dbReference type="InterPro" id="IPR003961">
    <property type="entry name" value="FN3_dom"/>
</dbReference>
<keyword evidence="6" id="KW-0675">Receptor</keyword>
<feature type="transmembrane region" description="Helical" evidence="9">
    <location>
        <begin position="48"/>
        <end position="76"/>
    </location>
</feature>
<dbReference type="InterPro" id="IPR013783">
    <property type="entry name" value="Ig-like_fold"/>
</dbReference>
<dbReference type="Ensembl" id="ENSOSIT00000034203.1">
    <property type="protein sequence ID" value="ENSOSIP00000032442.1"/>
    <property type="gene ID" value="ENSOSIG00000016509.1"/>
</dbReference>
<proteinExistence type="predicted"/>
<feature type="region of interest" description="Disordered" evidence="8">
    <location>
        <begin position="438"/>
        <end position="464"/>
    </location>
</feature>
<name>A0A8C7YQT6_9TELE</name>
<reference evidence="11" key="1">
    <citation type="submission" date="2025-08" db="UniProtKB">
        <authorList>
            <consortium name="Ensembl"/>
        </authorList>
    </citation>
    <scope>IDENTIFICATION</scope>
</reference>
<dbReference type="SUPFAM" id="SSF49265">
    <property type="entry name" value="Fibronectin type III"/>
    <property type="match status" value="2"/>
</dbReference>
<evidence type="ECO:0000313" key="11">
    <source>
        <dbReference type="Ensembl" id="ENSOSIP00000032442.1"/>
    </source>
</evidence>
<dbReference type="InterPro" id="IPR025871">
    <property type="entry name" value="GHBP"/>
</dbReference>
<organism evidence="11 12">
    <name type="scientific">Oryzias sinensis</name>
    <name type="common">Chinese medaka</name>
    <dbReference type="NCBI Taxonomy" id="183150"/>
    <lineage>
        <taxon>Eukaryota</taxon>
        <taxon>Metazoa</taxon>
        <taxon>Chordata</taxon>
        <taxon>Craniata</taxon>
        <taxon>Vertebrata</taxon>
        <taxon>Euteleostomi</taxon>
        <taxon>Actinopterygii</taxon>
        <taxon>Neopterygii</taxon>
        <taxon>Teleostei</taxon>
        <taxon>Neoteleostei</taxon>
        <taxon>Acanthomorphata</taxon>
        <taxon>Ovalentaria</taxon>
        <taxon>Atherinomorphae</taxon>
        <taxon>Beloniformes</taxon>
        <taxon>Adrianichthyidae</taxon>
        <taxon>Oryziinae</taxon>
        <taxon>Oryzias</taxon>
    </lineage>
</organism>
<keyword evidence="12" id="KW-1185">Reference proteome</keyword>